<dbReference type="AlphaFoldDB" id="A0A9P8UIY5"/>
<evidence type="ECO:0000313" key="1">
    <source>
        <dbReference type="EMBL" id="KAH6652910.1"/>
    </source>
</evidence>
<dbReference type="GeneID" id="70131894"/>
<sequence length="66" mass="7330">MPGFVDWQTTHIGSAFHDLVHFVVGSLSATDRRDQEVAILDHYLHELAKNGGLSLSGEDNRNHFGI</sequence>
<dbReference type="EMBL" id="JAGPXC010000005">
    <property type="protein sequence ID" value="KAH6652910.1"/>
    <property type="molecule type" value="Genomic_DNA"/>
</dbReference>
<dbReference type="InterPro" id="IPR011009">
    <property type="entry name" value="Kinase-like_dom_sf"/>
</dbReference>
<gene>
    <name evidence="1" type="ORF">BKA67DRAFT_567869</name>
</gene>
<accession>A0A9P8UIY5</accession>
<organism evidence="1 2">
    <name type="scientific">Truncatella angustata</name>
    <dbReference type="NCBI Taxonomy" id="152316"/>
    <lineage>
        <taxon>Eukaryota</taxon>
        <taxon>Fungi</taxon>
        <taxon>Dikarya</taxon>
        <taxon>Ascomycota</taxon>
        <taxon>Pezizomycotina</taxon>
        <taxon>Sordariomycetes</taxon>
        <taxon>Xylariomycetidae</taxon>
        <taxon>Amphisphaeriales</taxon>
        <taxon>Sporocadaceae</taxon>
        <taxon>Truncatella</taxon>
    </lineage>
</organism>
<reference evidence="1" key="1">
    <citation type="journal article" date="2021" name="Nat. Commun.">
        <title>Genetic determinants of endophytism in the Arabidopsis root mycobiome.</title>
        <authorList>
            <person name="Mesny F."/>
            <person name="Miyauchi S."/>
            <person name="Thiergart T."/>
            <person name="Pickel B."/>
            <person name="Atanasova L."/>
            <person name="Karlsson M."/>
            <person name="Huettel B."/>
            <person name="Barry K.W."/>
            <person name="Haridas S."/>
            <person name="Chen C."/>
            <person name="Bauer D."/>
            <person name="Andreopoulos W."/>
            <person name="Pangilinan J."/>
            <person name="LaButti K."/>
            <person name="Riley R."/>
            <person name="Lipzen A."/>
            <person name="Clum A."/>
            <person name="Drula E."/>
            <person name="Henrissat B."/>
            <person name="Kohler A."/>
            <person name="Grigoriev I.V."/>
            <person name="Martin F.M."/>
            <person name="Hacquard S."/>
        </authorList>
    </citation>
    <scope>NUCLEOTIDE SEQUENCE</scope>
    <source>
        <strain evidence="1">MPI-SDFR-AT-0073</strain>
    </source>
</reference>
<evidence type="ECO:0000313" key="2">
    <source>
        <dbReference type="Proteomes" id="UP000758603"/>
    </source>
</evidence>
<protein>
    <submittedName>
        <fullName evidence="1">Uncharacterized protein</fullName>
    </submittedName>
</protein>
<name>A0A9P8UIY5_9PEZI</name>
<proteinExistence type="predicted"/>
<dbReference type="Pfam" id="PF07914">
    <property type="entry name" value="DUF1679"/>
    <property type="match status" value="1"/>
</dbReference>
<comment type="caution">
    <text evidence="1">The sequence shown here is derived from an EMBL/GenBank/DDBJ whole genome shotgun (WGS) entry which is preliminary data.</text>
</comment>
<dbReference type="SUPFAM" id="SSF56112">
    <property type="entry name" value="Protein kinase-like (PK-like)"/>
    <property type="match status" value="1"/>
</dbReference>
<keyword evidence="2" id="KW-1185">Reference proteome</keyword>
<dbReference type="Proteomes" id="UP000758603">
    <property type="component" value="Unassembled WGS sequence"/>
</dbReference>
<dbReference type="OrthoDB" id="191037at2759"/>
<dbReference type="InterPro" id="IPR012877">
    <property type="entry name" value="Dhs-27"/>
</dbReference>
<dbReference type="RefSeq" id="XP_045957187.1">
    <property type="nucleotide sequence ID" value="XM_046103002.1"/>
</dbReference>